<dbReference type="Pfam" id="PF01565">
    <property type="entry name" value="FAD_binding_4"/>
    <property type="match status" value="1"/>
</dbReference>
<sequence length="381" mass="41514">MSPSVMFPSTFEDVAAAVRQAKSQGLDLAIRCGGHFTATGASGLVIDLSRSLSSVTIDAENQLAYVQGGCRFSQVEHEAIKFGGYGDIVEANATEHPDLFWGIRGGGSNFGIVVEFVFKLHTQRSDVYTTTLTYAPSLLPIVIQQINRWTRKQTPNEAGRLIFSADSQGKPAVVFIGFKNSDAKEGEAAFKGFVELGPLENGSGMVPYEKLNTMLDSYSVPGHRLHWGLHLERLDLKPFKKALEAFTNLLAEHPEAASSFVSFEFHHTDKIGSVPTEATAFAHRAPVYNALVTTQWEKAAFTAVAQAATRELADTIAKAASTDLATNIGYPNYADGVAGKNKTDTYSKLAFGANYERLQEVKKMYDPESVFSKWFPIQPAA</sequence>
<evidence type="ECO:0000313" key="8">
    <source>
        <dbReference type="EMBL" id="KIO20307.1"/>
    </source>
</evidence>
<dbReference type="InterPro" id="IPR006094">
    <property type="entry name" value="Oxid_FAD_bind_N"/>
</dbReference>
<gene>
    <name evidence="8" type="ORF">M407DRAFT_220810</name>
</gene>
<protein>
    <recommendedName>
        <fullName evidence="10">FAD-binding PCMH-type domain-containing protein</fullName>
    </recommendedName>
</protein>
<evidence type="ECO:0000259" key="7">
    <source>
        <dbReference type="Pfam" id="PF08031"/>
    </source>
</evidence>
<reference evidence="8 9" key="1">
    <citation type="submission" date="2014-04" db="EMBL/GenBank/DDBJ databases">
        <authorList>
            <consortium name="DOE Joint Genome Institute"/>
            <person name="Kuo A."/>
            <person name="Girlanda M."/>
            <person name="Perotto S."/>
            <person name="Kohler A."/>
            <person name="Nagy L.G."/>
            <person name="Floudas D."/>
            <person name="Copeland A."/>
            <person name="Barry K.W."/>
            <person name="Cichocki N."/>
            <person name="Veneault-Fourrey C."/>
            <person name="LaButti K."/>
            <person name="Lindquist E.A."/>
            <person name="Lipzen A."/>
            <person name="Lundell T."/>
            <person name="Morin E."/>
            <person name="Murat C."/>
            <person name="Sun H."/>
            <person name="Tunlid A."/>
            <person name="Henrissat B."/>
            <person name="Grigoriev I.V."/>
            <person name="Hibbett D.S."/>
            <person name="Martin F."/>
            <person name="Nordberg H.P."/>
            <person name="Cantor M.N."/>
            <person name="Hua S.X."/>
        </authorList>
    </citation>
    <scope>NUCLEOTIDE SEQUENCE [LARGE SCALE GENOMIC DNA]</scope>
    <source>
        <strain evidence="8 9">MUT 4182</strain>
    </source>
</reference>
<evidence type="ECO:0000256" key="4">
    <source>
        <dbReference type="ARBA" id="ARBA00022827"/>
    </source>
</evidence>
<evidence type="ECO:0000259" key="6">
    <source>
        <dbReference type="Pfam" id="PF01565"/>
    </source>
</evidence>
<dbReference type="HOGENOM" id="CLU_018354_10_0_1"/>
<dbReference type="Proteomes" id="UP000054248">
    <property type="component" value="Unassembled WGS sequence"/>
</dbReference>
<dbReference type="GO" id="GO:0016491">
    <property type="term" value="F:oxidoreductase activity"/>
    <property type="evidence" value="ECO:0007669"/>
    <property type="project" value="UniProtKB-KW"/>
</dbReference>
<evidence type="ECO:0000313" key="9">
    <source>
        <dbReference type="Proteomes" id="UP000054248"/>
    </source>
</evidence>
<dbReference type="InterPro" id="IPR012951">
    <property type="entry name" value="BBE"/>
</dbReference>
<dbReference type="InterPro" id="IPR050416">
    <property type="entry name" value="FAD-linked_Oxidoreductase"/>
</dbReference>
<dbReference type="Gene3D" id="3.30.465.10">
    <property type="match status" value="2"/>
</dbReference>
<organism evidence="8 9">
    <name type="scientific">Tulasnella calospora MUT 4182</name>
    <dbReference type="NCBI Taxonomy" id="1051891"/>
    <lineage>
        <taxon>Eukaryota</taxon>
        <taxon>Fungi</taxon>
        <taxon>Dikarya</taxon>
        <taxon>Basidiomycota</taxon>
        <taxon>Agaricomycotina</taxon>
        <taxon>Agaricomycetes</taxon>
        <taxon>Cantharellales</taxon>
        <taxon>Tulasnellaceae</taxon>
        <taxon>Tulasnella</taxon>
    </lineage>
</organism>
<keyword evidence="9" id="KW-1185">Reference proteome</keyword>
<dbReference type="STRING" id="1051891.A0A0C3LFS3"/>
<accession>A0A0C3LFS3</accession>
<evidence type="ECO:0000256" key="3">
    <source>
        <dbReference type="ARBA" id="ARBA00022630"/>
    </source>
</evidence>
<dbReference type="GO" id="GO:0050660">
    <property type="term" value="F:flavin adenine dinucleotide binding"/>
    <property type="evidence" value="ECO:0007669"/>
    <property type="project" value="InterPro"/>
</dbReference>
<name>A0A0C3LFS3_9AGAM</name>
<keyword evidence="5" id="KW-0560">Oxidoreductase</keyword>
<comment type="cofactor">
    <cofactor evidence="1">
        <name>FAD</name>
        <dbReference type="ChEBI" id="CHEBI:57692"/>
    </cofactor>
</comment>
<dbReference type="InterPro" id="IPR036318">
    <property type="entry name" value="FAD-bd_PCMH-like_sf"/>
</dbReference>
<dbReference type="AlphaFoldDB" id="A0A0C3LFS3"/>
<dbReference type="PANTHER" id="PTHR42973:SF39">
    <property type="entry name" value="FAD-BINDING PCMH-TYPE DOMAIN-CONTAINING PROTEIN"/>
    <property type="match status" value="1"/>
</dbReference>
<dbReference type="EMBL" id="KN823179">
    <property type="protein sequence ID" value="KIO20307.1"/>
    <property type="molecule type" value="Genomic_DNA"/>
</dbReference>
<dbReference type="SUPFAM" id="SSF56176">
    <property type="entry name" value="FAD-binding/transporter-associated domain-like"/>
    <property type="match status" value="1"/>
</dbReference>
<dbReference type="OrthoDB" id="415825at2759"/>
<dbReference type="Gene3D" id="3.40.462.20">
    <property type="match status" value="1"/>
</dbReference>
<feature type="domain" description="FAD linked oxidase N-terminal" evidence="6">
    <location>
        <begin position="5"/>
        <end position="85"/>
    </location>
</feature>
<evidence type="ECO:0000256" key="1">
    <source>
        <dbReference type="ARBA" id="ARBA00001974"/>
    </source>
</evidence>
<reference evidence="9" key="2">
    <citation type="submission" date="2015-01" db="EMBL/GenBank/DDBJ databases">
        <title>Evolutionary Origins and Diversification of the Mycorrhizal Mutualists.</title>
        <authorList>
            <consortium name="DOE Joint Genome Institute"/>
            <consortium name="Mycorrhizal Genomics Consortium"/>
            <person name="Kohler A."/>
            <person name="Kuo A."/>
            <person name="Nagy L.G."/>
            <person name="Floudas D."/>
            <person name="Copeland A."/>
            <person name="Barry K.W."/>
            <person name="Cichocki N."/>
            <person name="Veneault-Fourrey C."/>
            <person name="LaButti K."/>
            <person name="Lindquist E.A."/>
            <person name="Lipzen A."/>
            <person name="Lundell T."/>
            <person name="Morin E."/>
            <person name="Murat C."/>
            <person name="Riley R."/>
            <person name="Ohm R."/>
            <person name="Sun H."/>
            <person name="Tunlid A."/>
            <person name="Henrissat B."/>
            <person name="Grigoriev I.V."/>
            <person name="Hibbett D.S."/>
            <person name="Martin F."/>
        </authorList>
    </citation>
    <scope>NUCLEOTIDE SEQUENCE [LARGE SCALE GENOMIC DNA]</scope>
    <source>
        <strain evidence="9">MUT 4182</strain>
    </source>
</reference>
<evidence type="ECO:0000256" key="2">
    <source>
        <dbReference type="ARBA" id="ARBA00005466"/>
    </source>
</evidence>
<evidence type="ECO:0008006" key="10">
    <source>
        <dbReference type="Google" id="ProtNLM"/>
    </source>
</evidence>
<dbReference type="PANTHER" id="PTHR42973">
    <property type="entry name" value="BINDING OXIDOREDUCTASE, PUTATIVE (AFU_ORTHOLOGUE AFUA_1G17690)-RELATED"/>
    <property type="match status" value="1"/>
</dbReference>
<comment type="similarity">
    <text evidence="2">Belongs to the oxygen-dependent FAD-linked oxidoreductase family.</text>
</comment>
<keyword evidence="3" id="KW-0285">Flavoprotein</keyword>
<feature type="domain" description="Berberine/berberine-like" evidence="7">
    <location>
        <begin position="330"/>
        <end position="372"/>
    </location>
</feature>
<dbReference type="InterPro" id="IPR016169">
    <property type="entry name" value="FAD-bd_PCMH_sub2"/>
</dbReference>
<evidence type="ECO:0000256" key="5">
    <source>
        <dbReference type="ARBA" id="ARBA00023002"/>
    </source>
</evidence>
<proteinExistence type="inferred from homology"/>
<dbReference type="Pfam" id="PF08031">
    <property type="entry name" value="BBE"/>
    <property type="match status" value="1"/>
</dbReference>
<keyword evidence="4" id="KW-0274">FAD</keyword>